<name>A0A2U1F498_9PORP</name>
<dbReference type="AlphaFoldDB" id="A0A2U1F498"/>
<evidence type="ECO:0000313" key="1">
    <source>
        <dbReference type="EMBL" id="PVZ07005.1"/>
    </source>
</evidence>
<reference evidence="1 2" key="1">
    <citation type="submission" date="2018-04" db="EMBL/GenBank/DDBJ databases">
        <title>Genomic Encyclopedia of Type Strains, Phase IV (KMG-IV): sequencing the most valuable type-strain genomes for metagenomic binning, comparative biology and taxonomic classification.</title>
        <authorList>
            <person name="Goeker M."/>
        </authorList>
    </citation>
    <scope>NUCLEOTIDE SEQUENCE [LARGE SCALE GENOMIC DNA]</scope>
    <source>
        <strain evidence="1 2">DSM 28520</strain>
    </source>
</reference>
<proteinExistence type="predicted"/>
<dbReference type="Proteomes" id="UP000245462">
    <property type="component" value="Unassembled WGS sequence"/>
</dbReference>
<evidence type="ECO:0000313" key="2">
    <source>
        <dbReference type="Proteomes" id="UP000245462"/>
    </source>
</evidence>
<gene>
    <name evidence="1" type="ORF">C7382_1191</name>
</gene>
<accession>A0A2U1F498</accession>
<organism evidence="1 2">
    <name type="scientific">Porphyromonas loveana</name>
    <dbReference type="NCBI Taxonomy" id="1884669"/>
    <lineage>
        <taxon>Bacteria</taxon>
        <taxon>Pseudomonadati</taxon>
        <taxon>Bacteroidota</taxon>
        <taxon>Bacteroidia</taxon>
        <taxon>Bacteroidales</taxon>
        <taxon>Porphyromonadaceae</taxon>
        <taxon>Porphyromonas</taxon>
    </lineage>
</organism>
<keyword evidence="2" id="KW-1185">Reference proteome</keyword>
<sequence length="89" mass="10490">MTPKTIQNYLRLFNINTNKDEIKFRITCHPYFLNIYGVKNFFEDNGLPSDCIRLKNNSDLRNINKPFIAATRNGITPIIGHKKTMYSHW</sequence>
<protein>
    <submittedName>
        <fullName evidence="1">Uncharacterized protein</fullName>
    </submittedName>
</protein>
<dbReference type="EMBL" id="QEKY01000019">
    <property type="protein sequence ID" value="PVZ07005.1"/>
    <property type="molecule type" value="Genomic_DNA"/>
</dbReference>
<comment type="caution">
    <text evidence="1">The sequence shown here is derived from an EMBL/GenBank/DDBJ whole genome shotgun (WGS) entry which is preliminary data.</text>
</comment>